<dbReference type="InterPro" id="IPR050300">
    <property type="entry name" value="GDXG_lipolytic_enzyme"/>
</dbReference>
<dbReference type="InterPro" id="IPR029058">
    <property type="entry name" value="AB_hydrolase_fold"/>
</dbReference>
<dbReference type="RefSeq" id="WP_022997280.1">
    <property type="nucleotide sequence ID" value="NZ_CP012331.1"/>
</dbReference>
<protein>
    <submittedName>
        <fullName evidence="3">Alpha/beta hydrolase</fullName>
    </submittedName>
</protein>
<dbReference type="Proteomes" id="UP001107961">
    <property type="component" value="Unassembled WGS sequence"/>
</dbReference>
<feature type="domain" description="Alpha/beta hydrolase fold-3" evidence="2">
    <location>
        <begin position="113"/>
        <end position="319"/>
    </location>
</feature>
<evidence type="ECO:0000313" key="3">
    <source>
        <dbReference type="EMBL" id="MCE7507538.1"/>
    </source>
</evidence>
<dbReference type="GeneID" id="94688816"/>
<evidence type="ECO:0000259" key="2">
    <source>
        <dbReference type="Pfam" id="PF07859"/>
    </source>
</evidence>
<reference evidence="3" key="1">
    <citation type="submission" date="2022-01" db="EMBL/GenBank/DDBJ databases">
        <authorList>
            <person name="Karlyshev A.V."/>
            <person name="Jaspars M."/>
        </authorList>
    </citation>
    <scope>NUCLEOTIDE SEQUENCE</scope>
    <source>
        <strain evidence="3">AGSA3-2</strain>
    </source>
</reference>
<comment type="caution">
    <text evidence="3">The sequence shown here is derived from an EMBL/GenBank/DDBJ whole genome shotgun (WGS) entry which is preliminary data.</text>
</comment>
<name>A0A9Q3ZBE2_9GAMM</name>
<keyword evidence="1 3" id="KW-0378">Hydrolase</keyword>
<dbReference type="SUPFAM" id="SSF53474">
    <property type="entry name" value="alpha/beta-Hydrolases"/>
    <property type="match status" value="1"/>
</dbReference>
<dbReference type="Gene3D" id="3.40.50.1820">
    <property type="entry name" value="alpha/beta hydrolase"/>
    <property type="match status" value="1"/>
</dbReference>
<evidence type="ECO:0000256" key="1">
    <source>
        <dbReference type="ARBA" id="ARBA00022801"/>
    </source>
</evidence>
<organism evidence="3 4">
    <name type="scientific">Alloalcanivorax xenomutans</name>
    <dbReference type="NCBI Taxonomy" id="1094342"/>
    <lineage>
        <taxon>Bacteria</taxon>
        <taxon>Pseudomonadati</taxon>
        <taxon>Pseudomonadota</taxon>
        <taxon>Gammaproteobacteria</taxon>
        <taxon>Oceanospirillales</taxon>
        <taxon>Alcanivoracaceae</taxon>
        <taxon>Alloalcanivorax</taxon>
    </lineage>
</organism>
<dbReference type="PANTHER" id="PTHR48081:SF8">
    <property type="entry name" value="ALPHA_BETA HYDROLASE FOLD-3 DOMAIN-CONTAINING PROTEIN-RELATED"/>
    <property type="match status" value="1"/>
</dbReference>
<keyword evidence="4" id="KW-1185">Reference proteome</keyword>
<dbReference type="GO" id="GO:0016787">
    <property type="term" value="F:hydrolase activity"/>
    <property type="evidence" value="ECO:0007669"/>
    <property type="project" value="UniProtKB-KW"/>
</dbReference>
<gene>
    <name evidence="3" type="ORF">LZG35_02730</name>
</gene>
<dbReference type="Pfam" id="PF07859">
    <property type="entry name" value="Abhydrolase_3"/>
    <property type="match status" value="1"/>
</dbReference>
<evidence type="ECO:0000313" key="4">
    <source>
        <dbReference type="Proteomes" id="UP001107961"/>
    </source>
</evidence>
<accession>A0A9Q3ZBE2</accession>
<dbReference type="EMBL" id="JAJVKT010000002">
    <property type="protein sequence ID" value="MCE7507538.1"/>
    <property type="molecule type" value="Genomic_DNA"/>
</dbReference>
<dbReference type="PANTHER" id="PTHR48081">
    <property type="entry name" value="AB HYDROLASE SUPERFAMILY PROTEIN C4A8.06C"/>
    <property type="match status" value="1"/>
</dbReference>
<proteinExistence type="predicted"/>
<dbReference type="AlphaFoldDB" id="A0A9Q3ZBE2"/>
<sequence length="343" mass="37157">MALQHTLERHTVRTLMKLPGSALGRLAGLVEKVDRGRLDPRLRLLLALGDSRKGFHQLPLPKGRALYAQMIDMLDVGQETVAQVSDLRVPVAGGDILVRLYRPVAAPIPAPAIVYFHGGGFTIGSAVEYDRLCRYLANRTGAVILNVDYRLAPEHVAPTAADDVVAAWRWVLAQADKLGLDDQRLAVMGDSAGGNLSIVTAQQAALEGLAKPKLVVAVYPKTDGETNFESAETLGAGQGGLDRDMIAWFHQQYLPDDSLLDDIRISPLRNPDLQGQPETILVTATDPLRDEGLAYGERLKAAGVTVVNLDYPELVHGFITMGGAIPAARKAVDAICRRIRERL</sequence>
<dbReference type="InterPro" id="IPR013094">
    <property type="entry name" value="AB_hydrolase_3"/>
</dbReference>
<dbReference type="KEGG" id="axe:P40_21090"/>